<accession>A0A401QFF4</accession>
<dbReference type="InterPro" id="IPR029063">
    <property type="entry name" value="SAM-dependent_MTases_sf"/>
</dbReference>
<dbReference type="InterPro" id="IPR041698">
    <property type="entry name" value="Methyltransf_25"/>
</dbReference>
<dbReference type="PANTHER" id="PTHR12176:SF83">
    <property type="entry name" value="CITRATE SYNTHASE-LYSINE N-METHYLTRANSFERASE CSKMT, MITOCHONDRIAL"/>
    <property type="match status" value="1"/>
</dbReference>
<dbReference type="AlphaFoldDB" id="A0A401QFF4"/>
<evidence type="ECO:0000313" key="5">
    <source>
        <dbReference type="EMBL" id="GCB84109.1"/>
    </source>
</evidence>
<evidence type="ECO:0000256" key="2">
    <source>
        <dbReference type="ARBA" id="ARBA00022603"/>
    </source>
</evidence>
<dbReference type="GO" id="GO:0008168">
    <property type="term" value="F:methyltransferase activity"/>
    <property type="evidence" value="ECO:0007669"/>
    <property type="project" value="UniProtKB-KW"/>
</dbReference>
<gene>
    <name evidence="5" type="ORF">scyTo_0024733</name>
</gene>
<evidence type="ECO:0000259" key="4">
    <source>
        <dbReference type="Pfam" id="PF13649"/>
    </source>
</evidence>
<dbReference type="OMA" id="GNCLAHR"/>
<dbReference type="EMBL" id="BFAA01054532">
    <property type="protein sequence ID" value="GCB84109.1"/>
    <property type="molecule type" value="Genomic_DNA"/>
</dbReference>
<dbReference type="STRING" id="75743.A0A401QFF4"/>
<dbReference type="Pfam" id="PF13649">
    <property type="entry name" value="Methyltransf_25"/>
    <property type="match status" value="1"/>
</dbReference>
<reference evidence="5 6" key="1">
    <citation type="journal article" date="2018" name="Nat. Ecol. Evol.">
        <title>Shark genomes provide insights into elasmobranch evolution and the origin of vertebrates.</title>
        <authorList>
            <person name="Hara Y"/>
            <person name="Yamaguchi K"/>
            <person name="Onimaru K"/>
            <person name="Kadota M"/>
            <person name="Koyanagi M"/>
            <person name="Keeley SD"/>
            <person name="Tatsumi K"/>
            <person name="Tanaka K"/>
            <person name="Motone F"/>
            <person name="Kageyama Y"/>
            <person name="Nozu R"/>
            <person name="Adachi N"/>
            <person name="Nishimura O"/>
            <person name="Nakagawa R"/>
            <person name="Tanegashima C"/>
            <person name="Kiyatake I"/>
            <person name="Matsumoto R"/>
            <person name="Murakumo K"/>
            <person name="Nishida K"/>
            <person name="Terakita A"/>
            <person name="Kuratani S"/>
            <person name="Sato K"/>
            <person name="Hyodo S Kuraku.S."/>
        </authorList>
    </citation>
    <scope>NUCLEOTIDE SEQUENCE [LARGE SCALE GENOMIC DNA]</scope>
</reference>
<evidence type="ECO:0000313" key="6">
    <source>
        <dbReference type="Proteomes" id="UP000288216"/>
    </source>
</evidence>
<evidence type="ECO:0000256" key="1">
    <source>
        <dbReference type="ARBA" id="ARBA00008361"/>
    </source>
</evidence>
<dbReference type="Gene3D" id="3.40.50.150">
    <property type="entry name" value="Vaccinia Virus protein VP39"/>
    <property type="match status" value="1"/>
</dbReference>
<feature type="non-terminal residue" evidence="5">
    <location>
        <position position="1"/>
    </location>
</feature>
<evidence type="ECO:0000256" key="3">
    <source>
        <dbReference type="ARBA" id="ARBA00022679"/>
    </source>
</evidence>
<keyword evidence="3" id="KW-0808">Transferase</keyword>
<protein>
    <recommendedName>
        <fullName evidence="4">Methyltransferase domain-containing protein</fullName>
    </recommendedName>
</protein>
<dbReference type="Proteomes" id="UP000288216">
    <property type="component" value="Unassembled WGS sequence"/>
</dbReference>
<comment type="caution">
    <text evidence="5">The sequence shown here is derived from an EMBL/GenBank/DDBJ whole genome shotgun (WGS) entry which is preliminary data.</text>
</comment>
<organism evidence="5 6">
    <name type="scientific">Scyliorhinus torazame</name>
    <name type="common">Cloudy catshark</name>
    <name type="synonym">Catulus torazame</name>
    <dbReference type="NCBI Taxonomy" id="75743"/>
    <lineage>
        <taxon>Eukaryota</taxon>
        <taxon>Metazoa</taxon>
        <taxon>Chordata</taxon>
        <taxon>Craniata</taxon>
        <taxon>Vertebrata</taxon>
        <taxon>Chondrichthyes</taxon>
        <taxon>Elasmobranchii</taxon>
        <taxon>Galeomorphii</taxon>
        <taxon>Galeoidea</taxon>
        <taxon>Carcharhiniformes</taxon>
        <taxon>Scyliorhinidae</taxon>
        <taxon>Scyliorhinus</taxon>
    </lineage>
</organism>
<comment type="similarity">
    <text evidence="1">Belongs to the methyltransferase superfamily.</text>
</comment>
<dbReference type="CDD" id="cd02440">
    <property type="entry name" value="AdoMet_MTases"/>
    <property type="match status" value="1"/>
</dbReference>
<dbReference type="InterPro" id="IPR051419">
    <property type="entry name" value="Lys/N-term_MeTrsfase_sf"/>
</dbReference>
<dbReference type="GO" id="GO:0032259">
    <property type="term" value="P:methylation"/>
    <property type="evidence" value="ECO:0007669"/>
    <property type="project" value="UniProtKB-KW"/>
</dbReference>
<feature type="domain" description="Methyltransferase" evidence="4">
    <location>
        <begin position="56"/>
        <end position="164"/>
    </location>
</feature>
<dbReference type="SUPFAM" id="SSF53335">
    <property type="entry name" value="S-adenosyl-L-methionine-dependent methyltransferases"/>
    <property type="match status" value="1"/>
</dbReference>
<keyword evidence="6" id="KW-1185">Reference proteome</keyword>
<name>A0A401QFF4_SCYTO</name>
<dbReference type="PANTHER" id="PTHR12176">
    <property type="entry name" value="SAM-DEPENDENT METHYLTRANSFERASE SUPERFAMILY PROTEIN"/>
    <property type="match status" value="1"/>
</dbReference>
<proteinExistence type="inferred from homology"/>
<dbReference type="OrthoDB" id="411785at2759"/>
<keyword evidence="2" id="KW-0489">Methyltransferase</keyword>
<sequence length="210" mass="23412">DLLENLEKQSAWDRFYRRNTARPFKHFDWFLGYSTLHGILGQLLEAVDSEGPRRLLDLGCGTSELGPRLYCQCPFPLHVDCVDFSPVALALMRAQFSSLPPPGNPASRLRFLLADATHLADFQQGTFDLVLDKGTMDALLRANDGGLAATRALAASLRVLRAGGFILQVSDEDPDTRILWLQRLRTVSVTVLELDTDSRMGYFAYIIKPA</sequence>